<evidence type="ECO:0000313" key="4">
    <source>
        <dbReference type="Proteomes" id="UP000649617"/>
    </source>
</evidence>
<protein>
    <submittedName>
        <fullName evidence="3">Uncharacterized protein</fullName>
    </submittedName>
</protein>
<name>A0A812YIX2_SYMPI</name>
<feature type="transmembrane region" description="Helical" evidence="2">
    <location>
        <begin position="138"/>
        <end position="158"/>
    </location>
</feature>
<gene>
    <name evidence="3" type="ORF">SPIL2461_LOCUS23124</name>
</gene>
<feature type="transmembrane region" description="Helical" evidence="2">
    <location>
        <begin position="58"/>
        <end position="79"/>
    </location>
</feature>
<feature type="non-terminal residue" evidence="3">
    <location>
        <position position="217"/>
    </location>
</feature>
<reference evidence="3" key="1">
    <citation type="submission" date="2021-02" db="EMBL/GenBank/DDBJ databases">
        <authorList>
            <person name="Dougan E. K."/>
            <person name="Rhodes N."/>
            <person name="Thang M."/>
            <person name="Chan C."/>
        </authorList>
    </citation>
    <scope>NUCLEOTIDE SEQUENCE</scope>
</reference>
<evidence type="ECO:0000313" key="3">
    <source>
        <dbReference type="EMBL" id="CAE7779231.1"/>
    </source>
</evidence>
<dbReference type="Proteomes" id="UP000649617">
    <property type="component" value="Unassembled WGS sequence"/>
</dbReference>
<keyword evidence="2" id="KW-1133">Transmembrane helix</keyword>
<organism evidence="3 4">
    <name type="scientific">Symbiodinium pilosum</name>
    <name type="common">Dinoflagellate</name>
    <dbReference type="NCBI Taxonomy" id="2952"/>
    <lineage>
        <taxon>Eukaryota</taxon>
        <taxon>Sar</taxon>
        <taxon>Alveolata</taxon>
        <taxon>Dinophyceae</taxon>
        <taxon>Suessiales</taxon>
        <taxon>Symbiodiniaceae</taxon>
        <taxon>Symbiodinium</taxon>
    </lineage>
</organism>
<keyword evidence="2" id="KW-0472">Membrane</keyword>
<sequence length="217" mass="24506">DSFRVEPLSPMGNRSPFAKKNGSWSRSERKKRFNNFNRYVRGPLRESVLCSIGKEVDIPLSLCLICFLPLIFYSAVSVLGCDGDRCDVTAKQVGYATGSQYFVANSLSWVLGFGIIIPTTQPLLLRMVKVIVTLSKNVPVQVCCTVVSTFLAYLWVFSWQGLVTATMTTALFRETSPFFLLALAIQLILLTFQMWYLFFQPSQIQGVTLQEDCYTEF</sequence>
<keyword evidence="2" id="KW-0812">Transmembrane</keyword>
<feature type="transmembrane region" description="Helical" evidence="2">
    <location>
        <begin position="99"/>
        <end position="117"/>
    </location>
</feature>
<dbReference type="AlphaFoldDB" id="A0A812YIX2"/>
<evidence type="ECO:0000256" key="1">
    <source>
        <dbReference type="SAM" id="MobiDB-lite"/>
    </source>
</evidence>
<feature type="transmembrane region" description="Helical" evidence="2">
    <location>
        <begin position="178"/>
        <end position="199"/>
    </location>
</feature>
<dbReference type="OrthoDB" id="411853at2759"/>
<keyword evidence="4" id="KW-1185">Reference proteome</keyword>
<feature type="region of interest" description="Disordered" evidence="1">
    <location>
        <begin position="1"/>
        <end position="22"/>
    </location>
</feature>
<evidence type="ECO:0000256" key="2">
    <source>
        <dbReference type="SAM" id="Phobius"/>
    </source>
</evidence>
<proteinExistence type="predicted"/>
<dbReference type="EMBL" id="CAJNIZ010047962">
    <property type="protein sequence ID" value="CAE7779231.1"/>
    <property type="molecule type" value="Genomic_DNA"/>
</dbReference>
<comment type="caution">
    <text evidence="3">The sequence shown here is derived from an EMBL/GenBank/DDBJ whole genome shotgun (WGS) entry which is preliminary data.</text>
</comment>
<accession>A0A812YIX2</accession>